<feature type="transmembrane region" description="Helical" evidence="2">
    <location>
        <begin position="29"/>
        <end position="48"/>
    </location>
</feature>
<gene>
    <name evidence="3" type="ORF">JI435_029400</name>
</gene>
<dbReference type="Pfam" id="PF11309">
    <property type="entry name" value="DUF3112"/>
    <property type="match status" value="1"/>
</dbReference>
<dbReference type="Proteomes" id="UP000663193">
    <property type="component" value="Chromosome 5"/>
</dbReference>
<feature type="transmembrane region" description="Helical" evidence="2">
    <location>
        <begin position="60"/>
        <end position="84"/>
    </location>
</feature>
<keyword evidence="4" id="KW-1185">Reference proteome</keyword>
<dbReference type="OrthoDB" id="3357002at2759"/>
<keyword evidence="2" id="KW-0812">Transmembrane</keyword>
<dbReference type="InterPro" id="IPR021460">
    <property type="entry name" value="DUF3112"/>
</dbReference>
<evidence type="ECO:0000313" key="3">
    <source>
        <dbReference type="EMBL" id="QRC95241.1"/>
    </source>
</evidence>
<reference evidence="4" key="1">
    <citation type="journal article" date="2021" name="BMC Genomics">
        <title>Chromosome-level genome assembly and manually-curated proteome of model necrotroph Parastagonospora nodorum Sn15 reveals a genome-wide trove of candidate effector homologs, and redundancy of virulence-related functions within an accessory chromosome.</title>
        <authorList>
            <person name="Bertazzoni S."/>
            <person name="Jones D.A.B."/>
            <person name="Phan H.T."/>
            <person name="Tan K.-C."/>
            <person name="Hane J.K."/>
        </authorList>
    </citation>
    <scope>NUCLEOTIDE SEQUENCE [LARGE SCALE GENOMIC DNA]</scope>
    <source>
        <strain evidence="4">SN15 / ATCC MYA-4574 / FGSC 10173)</strain>
    </source>
</reference>
<dbReference type="EMBL" id="CP069027">
    <property type="protein sequence ID" value="QRC95241.1"/>
    <property type="molecule type" value="Genomic_DNA"/>
</dbReference>
<accession>A0A7U2EYK2</accession>
<name>A0A7U2EYK2_PHANO</name>
<evidence type="ECO:0000256" key="2">
    <source>
        <dbReference type="SAM" id="Phobius"/>
    </source>
</evidence>
<feature type="transmembrane region" description="Helical" evidence="2">
    <location>
        <begin position="90"/>
        <end position="114"/>
    </location>
</feature>
<feature type="transmembrane region" description="Helical" evidence="2">
    <location>
        <begin position="175"/>
        <end position="197"/>
    </location>
</feature>
<dbReference type="KEGG" id="pno:SNOG_02940"/>
<feature type="transmembrane region" description="Helical" evidence="2">
    <location>
        <begin position="134"/>
        <end position="155"/>
    </location>
</feature>
<feature type="transmembrane region" description="Helical" evidence="2">
    <location>
        <begin position="213"/>
        <end position="231"/>
    </location>
</feature>
<feature type="transmembrane region" description="Helical" evidence="2">
    <location>
        <begin position="251"/>
        <end position="271"/>
    </location>
</feature>
<evidence type="ECO:0000256" key="1">
    <source>
        <dbReference type="SAM" id="MobiDB-lite"/>
    </source>
</evidence>
<feature type="compositionally biased region" description="Basic and acidic residues" evidence="1">
    <location>
        <begin position="295"/>
        <end position="311"/>
    </location>
</feature>
<keyword evidence="2" id="KW-0472">Membrane</keyword>
<dbReference type="PANTHER" id="PTHR35184:SF1">
    <property type="entry name" value="INTEGRAL MEMBRANE PROTEIN"/>
    <property type="match status" value="1"/>
</dbReference>
<keyword evidence="2" id="KW-1133">Transmembrane helix</keyword>
<organism evidence="3 4">
    <name type="scientific">Phaeosphaeria nodorum (strain SN15 / ATCC MYA-4574 / FGSC 10173)</name>
    <name type="common">Glume blotch fungus</name>
    <name type="synonym">Parastagonospora nodorum</name>
    <dbReference type="NCBI Taxonomy" id="321614"/>
    <lineage>
        <taxon>Eukaryota</taxon>
        <taxon>Fungi</taxon>
        <taxon>Dikarya</taxon>
        <taxon>Ascomycota</taxon>
        <taxon>Pezizomycotina</taxon>
        <taxon>Dothideomycetes</taxon>
        <taxon>Pleosporomycetidae</taxon>
        <taxon>Pleosporales</taxon>
        <taxon>Pleosporineae</taxon>
        <taxon>Phaeosphaeriaceae</taxon>
        <taxon>Parastagonospora</taxon>
    </lineage>
</organism>
<protein>
    <submittedName>
        <fullName evidence="3">Uncharacterized protein</fullName>
    </submittedName>
</protein>
<evidence type="ECO:0000313" key="4">
    <source>
        <dbReference type="Proteomes" id="UP000663193"/>
    </source>
</evidence>
<dbReference type="VEuPathDB" id="FungiDB:JI435_029400"/>
<feature type="region of interest" description="Disordered" evidence="1">
    <location>
        <begin position="295"/>
        <end position="322"/>
    </location>
</feature>
<proteinExistence type="predicted"/>
<dbReference type="AlphaFoldDB" id="A0A7U2EYK2"/>
<dbReference type="PANTHER" id="PTHR35184">
    <property type="entry name" value="YALI0C10208P"/>
    <property type="match status" value="1"/>
</dbReference>
<dbReference type="RefSeq" id="XP_001793534.1">
    <property type="nucleotide sequence ID" value="XM_001793482.1"/>
</dbReference>
<sequence>MSAEMAKRGGPYLSTVWALGGTPKKNVDVPITAVFLALFVISAAWHMTIFQKNRGRGHKFIFNAALFGFSMSRIVTCILRIASICLPSDIQLAIAATIFVAAGVLIVFVVNIIWAQRVLRATHPKLGWHRVTKIIFIATYVLIAIALIITITSVIQNFYTLRPRTKFIDRALLLYGQTFLAIISSLPILIVGLALALPRRTPLEKFGAGKHSIKIAILLTGSTLLTLGAWYRCGTSWQAPVPKSQPLPAYFAKPCFYIFNFGVEIVTLYLYAITRVDLRFHVPNGAKGPGSYVVRNEKNLDEETGEEKEQGEVASIEPLRET</sequence>
<dbReference type="OMA" id="CHPTNIR"/>